<gene>
    <name evidence="1" type="ORF">LRX75_17795</name>
</gene>
<organism evidence="1 2">
    <name type="scientific">Rhizobium quercicola</name>
    <dbReference type="NCBI Taxonomy" id="2901226"/>
    <lineage>
        <taxon>Bacteria</taxon>
        <taxon>Pseudomonadati</taxon>
        <taxon>Pseudomonadota</taxon>
        <taxon>Alphaproteobacteria</taxon>
        <taxon>Hyphomicrobiales</taxon>
        <taxon>Rhizobiaceae</taxon>
        <taxon>Rhizobium/Agrobacterium group</taxon>
        <taxon>Rhizobium</taxon>
    </lineage>
</organism>
<accession>A0A9X1T2A4</accession>
<dbReference type="EMBL" id="JAJOZR010000012">
    <property type="protein sequence ID" value="MCD7110889.1"/>
    <property type="molecule type" value="Genomic_DNA"/>
</dbReference>
<protein>
    <submittedName>
        <fullName evidence="1">Uncharacterized protein</fullName>
    </submittedName>
</protein>
<reference evidence="1" key="1">
    <citation type="submission" date="2021-12" db="EMBL/GenBank/DDBJ databases">
        <authorList>
            <person name="Li Y."/>
        </authorList>
    </citation>
    <scope>NUCLEOTIDE SEQUENCE</scope>
    <source>
        <strain evidence="1">DKSPLA3</strain>
    </source>
</reference>
<name>A0A9X1T2A4_9HYPH</name>
<dbReference type="AlphaFoldDB" id="A0A9X1T2A4"/>
<dbReference type="Proteomes" id="UP001139089">
    <property type="component" value="Unassembled WGS sequence"/>
</dbReference>
<evidence type="ECO:0000313" key="2">
    <source>
        <dbReference type="Proteomes" id="UP001139089"/>
    </source>
</evidence>
<sequence length="52" mass="5888">MTLLAVIALSAVMLTGISHLVALRGERNRFTPRMLDSAPLNIHRPLQRHWRG</sequence>
<comment type="caution">
    <text evidence="1">The sequence shown here is derived from an EMBL/GenBank/DDBJ whole genome shotgun (WGS) entry which is preliminary data.</text>
</comment>
<dbReference type="RefSeq" id="WP_231816025.1">
    <property type="nucleotide sequence ID" value="NZ_JAJOZR010000012.1"/>
</dbReference>
<keyword evidence="2" id="KW-1185">Reference proteome</keyword>
<proteinExistence type="predicted"/>
<evidence type="ECO:0000313" key="1">
    <source>
        <dbReference type="EMBL" id="MCD7110889.1"/>
    </source>
</evidence>